<dbReference type="EMBL" id="FQWH01000014">
    <property type="protein sequence ID" value="SHH64683.1"/>
    <property type="molecule type" value="Genomic_DNA"/>
</dbReference>
<dbReference type="AlphaFoldDB" id="A0A1M5UPV2"/>
<evidence type="ECO:0000256" key="3">
    <source>
        <dbReference type="ARBA" id="ARBA00023172"/>
    </source>
</evidence>
<dbReference type="InterPro" id="IPR032874">
    <property type="entry name" value="DDE_dom"/>
</dbReference>
<dbReference type="InterPro" id="IPR047930">
    <property type="entry name" value="Transpos_IS6"/>
</dbReference>
<organism evidence="5 6">
    <name type="scientific">Flavobacterium johnsoniae</name>
    <name type="common">Cytophaga johnsonae</name>
    <dbReference type="NCBI Taxonomy" id="986"/>
    <lineage>
        <taxon>Bacteria</taxon>
        <taxon>Pseudomonadati</taxon>
        <taxon>Bacteroidota</taxon>
        <taxon>Flavobacteriia</taxon>
        <taxon>Flavobacteriales</taxon>
        <taxon>Flavobacteriaceae</taxon>
        <taxon>Flavobacterium</taxon>
    </lineage>
</organism>
<dbReference type="PANTHER" id="PTHR35528:SF3">
    <property type="entry name" value="BLL1675 PROTEIN"/>
    <property type="match status" value="1"/>
</dbReference>
<name>A0A1M5UPV2_FLAJO</name>
<dbReference type="GO" id="GO:0003677">
    <property type="term" value="F:DNA binding"/>
    <property type="evidence" value="ECO:0007669"/>
    <property type="project" value="UniProtKB-KW"/>
</dbReference>
<sequence length="221" mass="26012">MNTKGHCYPRSIILQAVYFKLRFTLSYRDVEEIMKMRGVHVDHATIQRWVFKFTPFIESEMKKRKGKVGTSWRLDETYIKVKGIWCYLYRAVDKLGNTVDFLLTRRRQRMSAQSFLIKAISNNCIPRVINIDKSGSNTAAIKVYNKRSFSKIKIRQCKYLNNIVEQDHRFIKWRIQNGLGFKSFESARRTLSGIEVVHLLRKNQMIGHGTTMFKSFSKLAD</sequence>
<dbReference type="InterPro" id="IPR052183">
    <property type="entry name" value="IS_Transposase"/>
</dbReference>
<feature type="domain" description="DDE" evidence="4">
    <location>
        <begin position="70"/>
        <end position="203"/>
    </location>
</feature>
<reference evidence="5 6" key="1">
    <citation type="submission" date="2016-11" db="EMBL/GenBank/DDBJ databases">
        <authorList>
            <person name="Jaros S."/>
            <person name="Januszkiewicz K."/>
            <person name="Wedrychowicz H."/>
        </authorList>
    </citation>
    <scope>NUCLEOTIDE SEQUENCE [LARGE SCALE GENOMIC DNA]</scope>
    <source>
        <strain evidence="5 6">DSM 6792</strain>
    </source>
</reference>
<protein>
    <submittedName>
        <fullName evidence="5">Putative transposase</fullName>
    </submittedName>
</protein>
<dbReference type="RefSeq" id="WP_073411022.1">
    <property type="nucleotide sequence ID" value="NZ_FQWH01000014.1"/>
</dbReference>
<keyword evidence="2" id="KW-0238">DNA-binding</keyword>
<dbReference type="NCBIfam" id="NF033587">
    <property type="entry name" value="transpos_IS6"/>
    <property type="match status" value="1"/>
</dbReference>
<dbReference type="Proteomes" id="UP000184112">
    <property type="component" value="Unassembled WGS sequence"/>
</dbReference>
<dbReference type="Pfam" id="PF13610">
    <property type="entry name" value="DDE_Tnp_IS240"/>
    <property type="match status" value="1"/>
</dbReference>
<dbReference type="GO" id="GO:0006310">
    <property type="term" value="P:DNA recombination"/>
    <property type="evidence" value="ECO:0007669"/>
    <property type="project" value="UniProtKB-KW"/>
</dbReference>
<dbReference type="PANTHER" id="PTHR35528">
    <property type="entry name" value="BLL1675 PROTEIN"/>
    <property type="match status" value="1"/>
</dbReference>
<evidence type="ECO:0000313" key="6">
    <source>
        <dbReference type="Proteomes" id="UP000184112"/>
    </source>
</evidence>
<evidence type="ECO:0000259" key="4">
    <source>
        <dbReference type="Pfam" id="PF13610"/>
    </source>
</evidence>
<dbReference type="GO" id="GO:0032196">
    <property type="term" value="P:transposition"/>
    <property type="evidence" value="ECO:0007669"/>
    <property type="project" value="UniProtKB-KW"/>
</dbReference>
<proteinExistence type="predicted"/>
<gene>
    <name evidence="5" type="ORF">SAMN05444388_11476</name>
</gene>
<keyword evidence="3" id="KW-0233">DNA recombination</keyword>
<evidence type="ECO:0000256" key="1">
    <source>
        <dbReference type="ARBA" id="ARBA00022578"/>
    </source>
</evidence>
<evidence type="ECO:0000313" key="5">
    <source>
        <dbReference type="EMBL" id="SHH64683.1"/>
    </source>
</evidence>
<accession>A0A1M5UPV2</accession>
<keyword evidence="1" id="KW-0815">Transposition</keyword>
<evidence type="ECO:0000256" key="2">
    <source>
        <dbReference type="ARBA" id="ARBA00023125"/>
    </source>
</evidence>